<protein>
    <submittedName>
        <fullName evidence="2">Uncharacterized protein</fullName>
    </submittedName>
</protein>
<accession>X0J769</accession>
<name>X0J769_FUSO5</name>
<reference evidence="2" key="1">
    <citation type="submission" date="2011-11" db="EMBL/GenBank/DDBJ databases">
        <title>The Genome Sequence of Fusarium oxysporum II5.</title>
        <authorList>
            <consortium name="The Broad Institute Genome Sequencing Platform"/>
            <person name="Ma L.-J."/>
            <person name="Gale L.R."/>
            <person name="Schwartz D.C."/>
            <person name="Zhou S."/>
            <person name="Corby-Kistler H."/>
            <person name="Young S.K."/>
            <person name="Zeng Q."/>
            <person name="Gargeya S."/>
            <person name="Fitzgerald M."/>
            <person name="Haas B."/>
            <person name="Abouelleil A."/>
            <person name="Alvarado L."/>
            <person name="Arachchi H.M."/>
            <person name="Berlin A."/>
            <person name="Brown A."/>
            <person name="Chapman S.B."/>
            <person name="Chen Z."/>
            <person name="Dunbar C."/>
            <person name="Freedman E."/>
            <person name="Gearin G."/>
            <person name="Goldberg J."/>
            <person name="Griggs A."/>
            <person name="Gujja S."/>
            <person name="Heiman D."/>
            <person name="Howarth C."/>
            <person name="Larson L."/>
            <person name="Lui A."/>
            <person name="MacDonald P.J.P."/>
            <person name="Montmayeur A."/>
            <person name="Murphy C."/>
            <person name="Neiman D."/>
            <person name="Pearson M."/>
            <person name="Priest M."/>
            <person name="Roberts A."/>
            <person name="Saif S."/>
            <person name="Shea T."/>
            <person name="Shenoy N."/>
            <person name="Sisk P."/>
            <person name="Stolte C."/>
            <person name="Sykes S."/>
            <person name="Wortman J."/>
            <person name="Nusbaum C."/>
            <person name="Birren B."/>
        </authorList>
    </citation>
    <scope>NUCLEOTIDE SEQUENCE [LARGE SCALE GENOMIC DNA]</scope>
    <source>
        <strain evidence="2">54006</strain>
    </source>
</reference>
<sequence length="264" mass="28756">MPRPSDTFKPGLVRVIISTKMAVMLAMVPSAFPMALGGSSSSGGGGVRAAVDMCQSGREFDRLKLLCPESPFEPPPLLQSPDAIDDGRLRFVGEREVKLLARRREPYTVGKREREEKKSMRACLSNLAKEWSMKHCRKELYRGRSLISRAGDAGSSPVSIVTCGIPGTGGRYFGDGSFLGDRDFVRDVGSEIICDPWAAIYPSIRRKQQKPSNLNKKTPESTPPKDGQAARSFLSGVVALCPITKDENQQIPPPQEDSASASNE</sequence>
<evidence type="ECO:0000313" key="2">
    <source>
        <dbReference type="EMBL" id="EXL92150.1"/>
    </source>
</evidence>
<evidence type="ECO:0000256" key="1">
    <source>
        <dbReference type="SAM" id="MobiDB-lite"/>
    </source>
</evidence>
<gene>
    <name evidence="2" type="ORF">FOIG_14808</name>
</gene>
<dbReference type="AlphaFoldDB" id="X0J769"/>
<dbReference type="HOGENOM" id="CLU_1053884_0_0_1"/>
<dbReference type="Proteomes" id="UP000030685">
    <property type="component" value="Unassembled WGS sequence"/>
</dbReference>
<feature type="region of interest" description="Disordered" evidence="1">
    <location>
        <begin position="244"/>
        <end position="264"/>
    </location>
</feature>
<proteinExistence type="predicted"/>
<dbReference type="GeneID" id="42039983"/>
<feature type="region of interest" description="Disordered" evidence="1">
    <location>
        <begin position="206"/>
        <end position="229"/>
    </location>
</feature>
<organism evidence="2">
    <name type="scientific">Fusarium odoratissimum (strain NRRL 54006)</name>
    <dbReference type="NCBI Taxonomy" id="1089451"/>
    <lineage>
        <taxon>Eukaryota</taxon>
        <taxon>Fungi</taxon>
        <taxon>Dikarya</taxon>
        <taxon>Ascomycota</taxon>
        <taxon>Pezizomycotina</taxon>
        <taxon>Sordariomycetes</taxon>
        <taxon>Hypocreomycetidae</taxon>
        <taxon>Hypocreales</taxon>
        <taxon>Nectriaceae</taxon>
        <taxon>Fusarium</taxon>
        <taxon>Fusarium oxysporum species complex</taxon>
        <taxon>Fusarium oxysporum f. sp. cubense (strain race 4)</taxon>
    </lineage>
</organism>
<dbReference type="RefSeq" id="XP_031054240.1">
    <property type="nucleotide sequence ID" value="XM_031216099.1"/>
</dbReference>
<dbReference type="EMBL" id="JH658310">
    <property type="protein sequence ID" value="EXL92150.1"/>
    <property type="molecule type" value="Genomic_DNA"/>
</dbReference>
<reference evidence="2" key="2">
    <citation type="submission" date="2012-05" db="EMBL/GenBank/DDBJ databases">
        <title>The Genome Annotation of Fusarium oxysporum II5.</title>
        <authorList>
            <consortium name="The Broad Institute Genomics Platform"/>
            <person name="Ma L.-J."/>
            <person name="Corby-Kistler H."/>
            <person name="Broz K."/>
            <person name="Gale L.R."/>
            <person name="Jonkers W."/>
            <person name="O'Donnell K."/>
            <person name="Ploetz R."/>
            <person name="Steinberg C."/>
            <person name="Schwartz D.C."/>
            <person name="VanEtten H."/>
            <person name="Zhou S."/>
            <person name="Young S.K."/>
            <person name="Zeng Q."/>
            <person name="Gargeya S."/>
            <person name="Fitzgerald M."/>
            <person name="Abouelleil A."/>
            <person name="Alvarado L."/>
            <person name="Chapman S.B."/>
            <person name="Gainer-Dewar J."/>
            <person name="Goldberg J."/>
            <person name="Griggs A."/>
            <person name="Gujja S."/>
            <person name="Hansen M."/>
            <person name="Howarth C."/>
            <person name="Imamovic A."/>
            <person name="Ireland A."/>
            <person name="Larimer J."/>
            <person name="McCowan C."/>
            <person name="Murphy C."/>
            <person name="Pearson M."/>
            <person name="Poon T.W."/>
            <person name="Priest M."/>
            <person name="Roberts A."/>
            <person name="Saif S."/>
            <person name="Shea T."/>
            <person name="Sykes S."/>
            <person name="Wortman J."/>
            <person name="Nusbaum C."/>
            <person name="Birren B."/>
        </authorList>
    </citation>
    <scope>NUCLEOTIDE SEQUENCE</scope>
    <source>
        <strain evidence="2">54006</strain>
    </source>
</reference>
<dbReference type="VEuPathDB" id="FungiDB:FOIG_14808"/>